<dbReference type="Proteomes" id="UP000283993">
    <property type="component" value="Unassembled WGS sequence"/>
</dbReference>
<dbReference type="Gene3D" id="2.40.110.10">
    <property type="entry name" value="Butyryl-CoA Dehydrogenase, subunit A, domain 2"/>
    <property type="match status" value="1"/>
</dbReference>
<dbReference type="CDD" id="cd00567">
    <property type="entry name" value="ACAD"/>
    <property type="match status" value="1"/>
</dbReference>
<dbReference type="EMBL" id="AYKH01000034">
    <property type="protein sequence ID" value="ROO25443.1"/>
    <property type="molecule type" value="Genomic_DNA"/>
</dbReference>
<keyword evidence="5 6" id="KW-0560">Oxidoreductase</keyword>
<keyword evidence="4 6" id="KW-0274">FAD</keyword>
<dbReference type="PANTHER" id="PTHR43884">
    <property type="entry name" value="ACYL-COA DEHYDROGENASE"/>
    <property type="match status" value="1"/>
</dbReference>
<reference evidence="10 11" key="1">
    <citation type="submission" date="2013-10" db="EMBL/GenBank/DDBJ databases">
        <title>Salinisphaera orenii MK-B5 Genome Sequencing.</title>
        <authorList>
            <person name="Lai Q."/>
            <person name="Li C."/>
            <person name="Shao Z."/>
        </authorList>
    </citation>
    <scope>NUCLEOTIDE SEQUENCE [LARGE SCALE GENOMIC DNA]</scope>
    <source>
        <strain evidence="10 11">MK-B5</strain>
    </source>
</reference>
<feature type="domain" description="Acyl-CoA dehydrogenase/oxidase C-terminal" evidence="7">
    <location>
        <begin position="234"/>
        <end position="364"/>
    </location>
</feature>
<dbReference type="InterPro" id="IPR046373">
    <property type="entry name" value="Acyl-CoA_Oxase/DH_mid-dom_sf"/>
</dbReference>
<accession>A0A423PIP2</accession>
<dbReference type="GO" id="GO:0050660">
    <property type="term" value="F:flavin adenine dinucleotide binding"/>
    <property type="evidence" value="ECO:0007669"/>
    <property type="project" value="InterPro"/>
</dbReference>
<dbReference type="InterPro" id="IPR009100">
    <property type="entry name" value="AcylCoA_DH/oxidase_NM_dom_sf"/>
</dbReference>
<dbReference type="InterPro" id="IPR009075">
    <property type="entry name" value="AcylCo_DH/oxidase_C"/>
</dbReference>
<evidence type="ECO:0000256" key="2">
    <source>
        <dbReference type="ARBA" id="ARBA00009347"/>
    </source>
</evidence>
<dbReference type="RefSeq" id="WP_123631801.1">
    <property type="nucleotide sequence ID" value="NZ_AYKH01000034.1"/>
</dbReference>
<evidence type="ECO:0000259" key="9">
    <source>
        <dbReference type="Pfam" id="PF02771"/>
    </source>
</evidence>
<dbReference type="SUPFAM" id="SSF47203">
    <property type="entry name" value="Acyl-CoA dehydrogenase C-terminal domain-like"/>
    <property type="match status" value="1"/>
</dbReference>
<evidence type="ECO:0000256" key="3">
    <source>
        <dbReference type="ARBA" id="ARBA00022630"/>
    </source>
</evidence>
<sequence length="383" mass="41274">MDFSYSDEQRMLKDMVDRLVADQYTFEARESIRTSEAGFSAEVWQQFAELGLLGVPFSEAAGGFDGGGAELMVVSEGFGRGLVLEPYLSTVVLCGSLIDRLADETRRAELAEGIIGGETRYALASHEPDGGYDPHWVRTTARAEGDGFVLDGHKAVVAHGDSADRLIVIARSSGEIDSAEGLSAFIVEADAAGVHRRGYETIDGHRAAEVTLEAVHVDADALLGEVGGAGDALESALERGVVALCAEAAGAMEIACDLTLDYLKERKQFGVPIGSFQALQHRMVDMRMALEKVRSLTFWAACSLESDPAERRQRIAAAKVMVGKAGRLVAEEAIQLFGGMGMMEESAIAHYAKRIVMIDHYLGDRTWHMAALRETLTDTARAA</sequence>
<evidence type="ECO:0000259" key="8">
    <source>
        <dbReference type="Pfam" id="PF02770"/>
    </source>
</evidence>
<feature type="domain" description="Acyl-CoA dehydrogenase/oxidase N-terminal" evidence="9">
    <location>
        <begin position="6"/>
        <end position="118"/>
    </location>
</feature>
<evidence type="ECO:0000256" key="1">
    <source>
        <dbReference type="ARBA" id="ARBA00001974"/>
    </source>
</evidence>
<dbReference type="InterPro" id="IPR036250">
    <property type="entry name" value="AcylCo_DH-like_C"/>
</dbReference>
<evidence type="ECO:0000256" key="5">
    <source>
        <dbReference type="ARBA" id="ARBA00023002"/>
    </source>
</evidence>
<dbReference type="PANTHER" id="PTHR43884:SF20">
    <property type="entry name" value="ACYL-COA DEHYDROGENASE FADE28"/>
    <property type="match status" value="1"/>
</dbReference>
<dbReference type="AlphaFoldDB" id="A0A423PIP2"/>
<evidence type="ECO:0000256" key="6">
    <source>
        <dbReference type="RuleBase" id="RU362125"/>
    </source>
</evidence>
<name>A0A423PIP2_9GAMM</name>
<evidence type="ECO:0000259" key="7">
    <source>
        <dbReference type="Pfam" id="PF00441"/>
    </source>
</evidence>
<dbReference type="InterPro" id="IPR013786">
    <property type="entry name" value="AcylCoA_DH/ox_N"/>
</dbReference>
<comment type="cofactor">
    <cofactor evidence="1 6">
        <name>FAD</name>
        <dbReference type="ChEBI" id="CHEBI:57692"/>
    </cofactor>
</comment>
<keyword evidence="11" id="KW-1185">Reference proteome</keyword>
<dbReference type="Pfam" id="PF00441">
    <property type="entry name" value="Acyl-CoA_dh_1"/>
    <property type="match status" value="1"/>
</dbReference>
<dbReference type="InterPro" id="IPR037069">
    <property type="entry name" value="AcylCoA_DH/ox_N_sf"/>
</dbReference>
<dbReference type="Pfam" id="PF02771">
    <property type="entry name" value="Acyl-CoA_dh_N"/>
    <property type="match status" value="1"/>
</dbReference>
<organism evidence="10 11">
    <name type="scientific">Salinisphaera orenii MK-B5</name>
    <dbReference type="NCBI Taxonomy" id="856730"/>
    <lineage>
        <taxon>Bacteria</taxon>
        <taxon>Pseudomonadati</taxon>
        <taxon>Pseudomonadota</taxon>
        <taxon>Gammaproteobacteria</taxon>
        <taxon>Salinisphaerales</taxon>
        <taxon>Salinisphaeraceae</taxon>
        <taxon>Salinisphaera</taxon>
    </lineage>
</organism>
<evidence type="ECO:0000313" key="11">
    <source>
        <dbReference type="Proteomes" id="UP000283993"/>
    </source>
</evidence>
<keyword evidence="3 6" id="KW-0285">Flavoprotein</keyword>
<dbReference type="GO" id="GO:0003995">
    <property type="term" value="F:acyl-CoA dehydrogenase activity"/>
    <property type="evidence" value="ECO:0007669"/>
    <property type="project" value="TreeGrafter"/>
</dbReference>
<dbReference type="Gene3D" id="1.10.540.10">
    <property type="entry name" value="Acyl-CoA dehydrogenase/oxidase, N-terminal domain"/>
    <property type="match status" value="1"/>
</dbReference>
<evidence type="ECO:0000256" key="4">
    <source>
        <dbReference type="ARBA" id="ARBA00022827"/>
    </source>
</evidence>
<dbReference type="Gene3D" id="1.20.140.10">
    <property type="entry name" value="Butyryl-CoA Dehydrogenase, subunit A, domain 3"/>
    <property type="match status" value="1"/>
</dbReference>
<protein>
    <submittedName>
        <fullName evidence="10">Acyl-CoA dehydrogenase</fullName>
    </submittedName>
</protein>
<dbReference type="SUPFAM" id="SSF56645">
    <property type="entry name" value="Acyl-CoA dehydrogenase NM domain-like"/>
    <property type="match status" value="1"/>
</dbReference>
<dbReference type="InterPro" id="IPR006091">
    <property type="entry name" value="Acyl-CoA_Oxase/DH_mid-dom"/>
</dbReference>
<dbReference type="Pfam" id="PF02770">
    <property type="entry name" value="Acyl-CoA_dh_M"/>
    <property type="match status" value="1"/>
</dbReference>
<comment type="similarity">
    <text evidence="2 6">Belongs to the acyl-CoA dehydrogenase family.</text>
</comment>
<feature type="domain" description="Acyl-CoA oxidase/dehydrogenase middle" evidence="8">
    <location>
        <begin position="122"/>
        <end position="213"/>
    </location>
</feature>
<proteinExistence type="inferred from homology"/>
<gene>
    <name evidence="10" type="ORF">SAOR_12915</name>
</gene>
<comment type="caution">
    <text evidence="10">The sequence shown here is derived from an EMBL/GenBank/DDBJ whole genome shotgun (WGS) entry which is preliminary data.</text>
</comment>
<evidence type="ECO:0000313" key="10">
    <source>
        <dbReference type="EMBL" id="ROO25443.1"/>
    </source>
</evidence>